<comment type="caution">
    <text evidence="1">The sequence shown here is derived from an EMBL/GenBank/DDBJ whole genome shotgun (WGS) entry which is preliminary data.</text>
</comment>
<evidence type="ECO:0008006" key="2">
    <source>
        <dbReference type="Google" id="ProtNLM"/>
    </source>
</evidence>
<dbReference type="Gene3D" id="3.40.50.150">
    <property type="entry name" value="Vaccinia Virus protein VP39"/>
    <property type="match status" value="1"/>
</dbReference>
<name>X1VXB7_9ZZZZ</name>
<proteinExistence type="predicted"/>
<feature type="non-terminal residue" evidence="1">
    <location>
        <position position="74"/>
    </location>
</feature>
<evidence type="ECO:0000313" key="1">
    <source>
        <dbReference type="EMBL" id="GAJ23551.1"/>
    </source>
</evidence>
<dbReference type="AlphaFoldDB" id="X1VXB7"/>
<organism evidence="1">
    <name type="scientific">marine sediment metagenome</name>
    <dbReference type="NCBI Taxonomy" id="412755"/>
    <lineage>
        <taxon>unclassified sequences</taxon>
        <taxon>metagenomes</taxon>
        <taxon>ecological metagenomes</taxon>
    </lineage>
</organism>
<dbReference type="Pfam" id="PF01135">
    <property type="entry name" value="PCMT"/>
    <property type="match status" value="1"/>
</dbReference>
<dbReference type="InterPro" id="IPR029063">
    <property type="entry name" value="SAM-dependent_MTases_sf"/>
</dbReference>
<sequence>MKHYDKIRKGFAKQANKFGEKGLTLSSEEYLKWMVGRLPLQADFRVLDVATGTGHLCRVIAPYVKEVVAIDNTP</sequence>
<dbReference type="EMBL" id="BARW01041283">
    <property type="protein sequence ID" value="GAJ23551.1"/>
    <property type="molecule type" value="Genomic_DNA"/>
</dbReference>
<protein>
    <recommendedName>
        <fullName evidence="2">Methyltransferase domain-containing protein</fullName>
    </recommendedName>
</protein>
<accession>X1VXB7</accession>
<dbReference type="SUPFAM" id="SSF53335">
    <property type="entry name" value="S-adenosyl-L-methionine-dependent methyltransferases"/>
    <property type="match status" value="1"/>
</dbReference>
<gene>
    <name evidence="1" type="ORF">S12H4_61913</name>
</gene>
<reference evidence="1" key="1">
    <citation type="journal article" date="2014" name="Front. Microbiol.">
        <title>High frequency of phylogenetically diverse reductive dehalogenase-homologous genes in deep subseafloor sedimentary metagenomes.</title>
        <authorList>
            <person name="Kawai M."/>
            <person name="Futagami T."/>
            <person name="Toyoda A."/>
            <person name="Takaki Y."/>
            <person name="Nishi S."/>
            <person name="Hori S."/>
            <person name="Arai W."/>
            <person name="Tsubouchi T."/>
            <person name="Morono Y."/>
            <person name="Uchiyama I."/>
            <person name="Ito T."/>
            <person name="Fujiyama A."/>
            <person name="Inagaki F."/>
            <person name="Takami H."/>
        </authorList>
    </citation>
    <scope>NUCLEOTIDE SEQUENCE</scope>
    <source>
        <strain evidence="1">Expedition CK06-06</strain>
    </source>
</reference>